<keyword evidence="9" id="KW-1185">Reference proteome</keyword>
<dbReference type="EMBL" id="JBBPFD010000001">
    <property type="protein sequence ID" value="KAK7944936.1"/>
    <property type="molecule type" value="Genomic_DNA"/>
</dbReference>
<dbReference type="Gene3D" id="3.30.40.10">
    <property type="entry name" value="Zinc/RING finger domain, C3HC4 (zinc finger)"/>
    <property type="match status" value="1"/>
</dbReference>
<evidence type="ECO:0000256" key="5">
    <source>
        <dbReference type="SAM" id="MobiDB-lite"/>
    </source>
</evidence>
<dbReference type="SMART" id="SM00184">
    <property type="entry name" value="RING"/>
    <property type="match status" value="1"/>
</dbReference>
<dbReference type="InterPro" id="IPR017907">
    <property type="entry name" value="Znf_RING_CS"/>
</dbReference>
<keyword evidence="6" id="KW-0732">Signal</keyword>
<dbReference type="InterPro" id="IPR006574">
    <property type="entry name" value="PRY"/>
</dbReference>
<dbReference type="AlphaFoldDB" id="A0AAW0Q1J9"/>
<dbReference type="Gene3D" id="2.60.120.920">
    <property type="match status" value="1"/>
</dbReference>
<accession>A0AAW0Q1J9</accession>
<feature type="signal peptide" evidence="6">
    <location>
        <begin position="1"/>
        <end position="15"/>
    </location>
</feature>
<feature type="region of interest" description="Disordered" evidence="5">
    <location>
        <begin position="79"/>
        <end position="104"/>
    </location>
</feature>
<dbReference type="Pfam" id="PF13765">
    <property type="entry name" value="PRY"/>
    <property type="match status" value="1"/>
</dbReference>
<keyword evidence="2 4" id="KW-0863">Zinc-finger</keyword>
<name>A0AAW0Q1J9_9GOBI</name>
<evidence type="ECO:0000259" key="7">
    <source>
        <dbReference type="PROSITE" id="PS50089"/>
    </source>
</evidence>
<proteinExistence type="predicted"/>
<comment type="caution">
    <text evidence="8">The sequence shown here is derived from an EMBL/GenBank/DDBJ whole genome shotgun (WGS) entry which is preliminary data.</text>
</comment>
<feature type="compositionally biased region" description="Basic and acidic residues" evidence="5">
    <location>
        <begin position="87"/>
        <end position="104"/>
    </location>
</feature>
<dbReference type="GO" id="GO:0008270">
    <property type="term" value="F:zinc ion binding"/>
    <property type="evidence" value="ECO:0007669"/>
    <property type="project" value="UniProtKB-KW"/>
</dbReference>
<evidence type="ECO:0000256" key="3">
    <source>
        <dbReference type="ARBA" id="ARBA00022833"/>
    </source>
</evidence>
<evidence type="ECO:0000256" key="4">
    <source>
        <dbReference type="PROSITE-ProRule" id="PRU00175"/>
    </source>
</evidence>
<dbReference type="InterPro" id="IPR051051">
    <property type="entry name" value="E3_ubiq-ligase_TRIM/RNF"/>
</dbReference>
<dbReference type="Proteomes" id="UP001460270">
    <property type="component" value="Unassembled WGS sequence"/>
</dbReference>
<keyword evidence="3" id="KW-0862">Zinc</keyword>
<evidence type="ECO:0000313" key="9">
    <source>
        <dbReference type="Proteomes" id="UP001460270"/>
    </source>
</evidence>
<feature type="chain" id="PRO_5044001839" description="RING-type domain-containing protein" evidence="6">
    <location>
        <begin position="16"/>
        <end position="374"/>
    </location>
</feature>
<dbReference type="PROSITE" id="PS00518">
    <property type="entry name" value="ZF_RING_1"/>
    <property type="match status" value="1"/>
</dbReference>
<organism evidence="8 9">
    <name type="scientific">Mugilogobius chulae</name>
    <name type="common">yellowstripe goby</name>
    <dbReference type="NCBI Taxonomy" id="88201"/>
    <lineage>
        <taxon>Eukaryota</taxon>
        <taxon>Metazoa</taxon>
        <taxon>Chordata</taxon>
        <taxon>Craniata</taxon>
        <taxon>Vertebrata</taxon>
        <taxon>Euteleostomi</taxon>
        <taxon>Actinopterygii</taxon>
        <taxon>Neopterygii</taxon>
        <taxon>Teleostei</taxon>
        <taxon>Neoteleostei</taxon>
        <taxon>Acanthomorphata</taxon>
        <taxon>Gobiaria</taxon>
        <taxon>Gobiiformes</taxon>
        <taxon>Gobioidei</taxon>
        <taxon>Gobiidae</taxon>
        <taxon>Gobionellinae</taxon>
        <taxon>Mugilogobius</taxon>
    </lineage>
</organism>
<dbReference type="SMART" id="SM00589">
    <property type="entry name" value="PRY"/>
    <property type="match status" value="1"/>
</dbReference>
<sequence>MSLLLTCSVCLDVLDRPVTVPCGHSYCLVCVLRYWDSEGPEQGPRCPQCRHRFEGRPRLAVNTVLAQVADTVRDRRQTRGALMGHGLEGDARRTEDSTVKERERGGRTDWDVLETDGHVLLTALRDTAELLKHVLRLMEPGRSELLSDTSTHNQQETSQQNDQETSTKNTQATNTQETSRQNHQRPPTETSSQNQQVISIHKHSPGFLTVISSAVDEFWQKLQPFLSEECSNLQELSPQPYSYSREELLRHSLPISLDAHTAHPKIRLSRGNQRATLCRDEQKDEEHPGRFTDCIQVWSQESLTGRTYLEVEWSGWGFYLALTTTTIPRSGEESRRTGVVRESADRAEQKAWDGLVMWREWFKKVLKLMGQGCD</sequence>
<dbReference type="PANTHER" id="PTHR25465">
    <property type="entry name" value="B-BOX DOMAIN CONTAINING"/>
    <property type="match status" value="1"/>
</dbReference>
<feature type="region of interest" description="Disordered" evidence="5">
    <location>
        <begin position="146"/>
        <end position="196"/>
    </location>
</feature>
<dbReference type="Pfam" id="PF15227">
    <property type="entry name" value="zf-C3HC4_4"/>
    <property type="match status" value="1"/>
</dbReference>
<evidence type="ECO:0000313" key="8">
    <source>
        <dbReference type="EMBL" id="KAK7944936.1"/>
    </source>
</evidence>
<reference evidence="9" key="1">
    <citation type="submission" date="2024-04" db="EMBL/GenBank/DDBJ databases">
        <title>Salinicola lusitanus LLJ914,a marine bacterium isolated from the Okinawa Trough.</title>
        <authorList>
            <person name="Li J."/>
        </authorList>
    </citation>
    <scope>NUCLEOTIDE SEQUENCE [LARGE SCALE GENOMIC DNA]</scope>
</reference>
<dbReference type="InterPro" id="IPR043136">
    <property type="entry name" value="B30.2/SPRY_sf"/>
</dbReference>
<dbReference type="PANTHER" id="PTHR25465:SF14">
    <property type="entry name" value="E3 UBIQUITIN-PROTEIN LIGASE TRIM65"/>
    <property type="match status" value="1"/>
</dbReference>
<dbReference type="SUPFAM" id="SSF57850">
    <property type="entry name" value="RING/U-box"/>
    <property type="match status" value="1"/>
</dbReference>
<dbReference type="InterPro" id="IPR013320">
    <property type="entry name" value="ConA-like_dom_sf"/>
</dbReference>
<evidence type="ECO:0000256" key="1">
    <source>
        <dbReference type="ARBA" id="ARBA00022723"/>
    </source>
</evidence>
<dbReference type="PROSITE" id="PS50089">
    <property type="entry name" value="ZF_RING_2"/>
    <property type="match status" value="1"/>
</dbReference>
<keyword evidence="1" id="KW-0479">Metal-binding</keyword>
<evidence type="ECO:0000256" key="2">
    <source>
        <dbReference type="ARBA" id="ARBA00022771"/>
    </source>
</evidence>
<dbReference type="InterPro" id="IPR013083">
    <property type="entry name" value="Znf_RING/FYVE/PHD"/>
</dbReference>
<dbReference type="SUPFAM" id="SSF49899">
    <property type="entry name" value="Concanavalin A-like lectins/glucanases"/>
    <property type="match status" value="1"/>
</dbReference>
<protein>
    <recommendedName>
        <fullName evidence="7">RING-type domain-containing protein</fullName>
    </recommendedName>
</protein>
<dbReference type="InterPro" id="IPR001841">
    <property type="entry name" value="Znf_RING"/>
</dbReference>
<gene>
    <name evidence="8" type="ORF">WMY93_000664</name>
</gene>
<evidence type="ECO:0000256" key="6">
    <source>
        <dbReference type="SAM" id="SignalP"/>
    </source>
</evidence>
<feature type="domain" description="RING-type" evidence="7">
    <location>
        <begin position="7"/>
        <end position="50"/>
    </location>
</feature>